<dbReference type="SUPFAM" id="SSF50156">
    <property type="entry name" value="PDZ domain-like"/>
    <property type="match status" value="1"/>
</dbReference>
<reference evidence="6" key="1">
    <citation type="submission" date="2019-04" db="EMBL/GenBank/DDBJ databases">
        <title>Evolution of Biomass-Degrading Anaerobic Consortia Revealed by Metagenomics.</title>
        <authorList>
            <person name="Peng X."/>
        </authorList>
    </citation>
    <scope>NUCLEOTIDE SEQUENCE</scope>
    <source>
        <strain evidence="6">SIG551</strain>
    </source>
</reference>
<feature type="domain" description="PDZ" evidence="5">
    <location>
        <begin position="529"/>
        <end position="606"/>
    </location>
</feature>
<name>A0A928KSF9_9FIRM</name>
<keyword evidence="4" id="KW-0472">Membrane</keyword>
<dbReference type="GO" id="GO:0004252">
    <property type="term" value="F:serine-type endopeptidase activity"/>
    <property type="evidence" value="ECO:0007669"/>
    <property type="project" value="InterPro"/>
</dbReference>
<dbReference type="InterPro" id="IPR036034">
    <property type="entry name" value="PDZ_sf"/>
</dbReference>
<dbReference type="PANTHER" id="PTHR43343">
    <property type="entry name" value="PEPTIDASE S12"/>
    <property type="match status" value="1"/>
</dbReference>
<evidence type="ECO:0000313" key="7">
    <source>
        <dbReference type="Proteomes" id="UP000754750"/>
    </source>
</evidence>
<gene>
    <name evidence="6" type="ORF">E7512_07555</name>
</gene>
<dbReference type="SUPFAM" id="SSF50494">
    <property type="entry name" value="Trypsin-like serine proteases"/>
    <property type="match status" value="1"/>
</dbReference>
<feature type="region of interest" description="Disordered" evidence="3">
    <location>
        <begin position="263"/>
        <end position="298"/>
    </location>
</feature>
<dbReference type="Proteomes" id="UP000754750">
    <property type="component" value="Unassembled WGS sequence"/>
</dbReference>
<organism evidence="6 7">
    <name type="scientific">Faecalispora sporosphaeroides</name>
    <dbReference type="NCBI Taxonomy" id="1549"/>
    <lineage>
        <taxon>Bacteria</taxon>
        <taxon>Bacillati</taxon>
        <taxon>Bacillota</taxon>
        <taxon>Clostridia</taxon>
        <taxon>Eubacteriales</taxon>
        <taxon>Oscillospiraceae</taxon>
        <taxon>Faecalispora</taxon>
    </lineage>
</organism>
<dbReference type="PANTHER" id="PTHR43343:SF3">
    <property type="entry name" value="PROTEASE DO-LIKE 8, CHLOROPLASTIC"/>
    <property type="match status" value="1"/>
</dbReference>
<dbReference type="SMART" id="SM00228">
    <property type="entry name" value="PDZ"/>
    <property type="match status" value="1"/>
</dbReference>
<dbReference type="InterPro" id="IPR001478">
    <property type="entry name" value="PDZ"/>
</dbReference>
<dbReference type="EMBL" id="SVNY01000003">
    <property type="protein sequence ID" value="MBE6833419.1"/>
    <property type="molecule type" value="Genomic_DNA"/>
</dbReference>
<dbReference type="RefSeq" id="WP_326840344.1">
    <property type="nucleotide sequence ID" value="NZ_SVNY01000003.1"/>
</dbReference>
<feature type="region of interest" description="Disordered" evidence="3">
    <location>
        <begin position="1"/>
        <end position="226"/>
    </location>
</feature>
<keyword evidence="2" id="KW-0378">Hydrolase</keyword>
<dbReference type="PRINTS" id="PR00834">
    <property type="entry name" value="PROTEASES2C"/>
</dbReference>
<accession>A0A928KSF9</accession>
<dbReference type="Gene3D" id="2.40.10.120">
    <property type="match status" value="1"/>
</dbReference>
<keyword evidence="1" id="KW-0645">Protease</keyword>
<keyword evidence="4" id="KW-0812">Transmembrane</keyword>
<feature type="compositionally biased region" description="Basic and acidic residues" evidence="3">
    <location>
        <begin position="82"/>
        <end position="91"/>
    </location>
</feature>
<dbReference type="InterPro" id="IPR009003">
    <property type="entry name" value="Peptidase_S1_PA"/>
</dbReference>
<dbReference type="AlphaFoldDB" id="A0A928KSF9"/>
<evidence type="ECO:0000256" key="4">
    <source>
        <dbReference type="SAM" id="Phobius"/>
    </source>
</evidence>
<dbReference type="Gene3D" id="2.30.42.10">
    <property type="match status" value="1"/>
</dbReference>
<evidence type="ECO:0000256" key="3">
    <source>
        <dbReference type="SAM" id="MobiDB-lite"/>
    </source>
</evidence>
<feature type="compositionally biased region" description="Basic and acidic residues" evidence="3">
    <location>
        <begin position="1"/>
        <end position="11"/>
    </location>
</feature>
<feature type="compositionally biased region" description="Basic and acidic residues" evidence="3">
    <location>
        <begin position="33"/>
        <end position="48"/>
    </location>
</feature>
<evidence type="ECO:0000259" key="5">
    <source>
        <dbReference type="SMART" id="SM00228"/>
    </source>
</evidence>
<comment type="caution">
    <text evidence="6">The sequence shown here is derived from an EMBL/GenBank/DDBJ whole genome shotgun (WGS) entry which is preliminary data.</text>
</comment>
<dbReference type="Pfam" id="PF13365">
    <property type="entry name" value="Trypsin_2"/>
    <property type="match status" value="1"/>
</dbReference>
<evidence type="ECO:0000313" key="6">
    <source>
        <dbReference type="EMBL" id="MBE6833419.1"/>
    </source>
</evidence>
<feature type="transmembrane region" description="Helical" evidence="4">
    <location>
        <begin position="236"/>
        <end position="261"/>
    </location>
</feature>
<proteinExistence type="predicted"/>
<feature type="compositionally biased region" description="Low complexity" evidence="3">
    <location>
        <begin position="167"/>
        <end position="181"/>
    </location>
</feature>
<protein>
    <submittedName>
        <fullName evidence="6">PDZ domain-containing protein</fullName>
    </submittedName>
</protein>
<dbReference type="GO" id="GO:0006508">
    <property type="term" value="P:proteolysis"/>
    <property type="evidence" value="ECO:0007669"/>
    <property type="project" value="UniProtKB-KW"/>
</dbReference>
<dbReference type="InterPro" id="IPR051201">
    <property type="entry name" value="Chloro_Bact_Ser_Proteases"/>
</dbReference>
<dbReference type="Pfam" id="PF13180">
    <property type="entry name" value="PDZ_2"/>
    <property type="match status" value="1"/>
</dbReference>
<feature type="compositionally biased region" description="Basic and acidic residues" evidence="3">
    <location>
        <begin position="104"/>
        <end position="113"/>
    </location>
</feature>
<evidence type="ECO:0000256" key="2">
    <source>
        <dbReference type="ARBA" id="ARBA00022801"/>
    </source>
</evidence>
<evidence type="ECO:0000256" key="1">
    <source>
        <dbReference type="ARBA" id="ARBA00022670"/>
    </source>
</evidence>
<keyword evidence="4" id="KW-1133">Transmembrane helix</keyword>
<sequence>MDDFQWKRPDGQGEADEAEKTQKPWPDTLEEFFLQKETHSEGAAEEQKAPPPGGMPELQRTDSPGPGDSSAGEPDAGSGSDTPERNAEKPPQEQPENGSSSAERAPEDAREETAGAEAKAQDQPQEYPAQEQENPAARRAGQPYDPYGPPQSGERQNPAPGQPPQGPYGYPQNGWQQYPGYPAYPPYGNPSGSQQGRQTPFGYQPPRVYAPYGQGGGPFYQPEYTPKPPKSRGYRLFFGAIVTLTAVFVLGFFSFSVYTALSPERNGSSSSQPPQGPSEVPPESAEPSQGAENAEPAPAGKLADSKFAGLAIASVPSGGESTAKAIYARVSPSIIGVVCETQSGTSSGSGIICRSDGYIITNSHVINDSKSHSMLRVILHDNSQYNAAVVGFDKTTDLAVLKIDAKNLPVAAFGNSDSLAVGDWVLAIGNPGGMTFASSLTRGVVSGLNRSVGYSDKANMTYIQTDTAISPGASGGALLNLYGQVVGVNTSKLVAEGYEGMGFSIPIARAKSIVDDLIRSGYVSGRARLGIGANQVSSLQQQMGWPQGVIIASIDSESAFQGTEAKVNDIITKVDGTPISTMTELYQKLGLHKPGDKMKMTLYRPGAIGQPGKTFEVTATLLADNGETQQSVK</sequence>
<dbReference type="InterPro" id="IPR001940">
    <property type="entry name" value="Peptidase_S1C"/>
</dbReference>